<accession>A0A3M0C4E7</accession>
<dbReference type="Gene3D" id="3.90.1150.10">
    <property type="entry name" value="Aspartate Aminotransferase, domain 1"/>
    <property type="match status" value="1"/>
</dbReference>
<dbReference type="InterPro" id="IPR015421">
    <property type="entry name" value="PyrdxlP-dep_Trfase_major"/>
</dbReference>
<comment type="caution">
    <text evidence="3">The sequence shown here is derived from an EMBL/GenBank/DDBJ whole genome shotgun (WGS) entry which is preliminary data.</text>
</comment>
<keyword evidence="4" id="KW-1185">Reference proteome</keyword>
<sequence>MSPADQFHVPDGIYLLSHSVGCMPLAAAQTLNETYLSAWREKGGDAWPAWLGLIDDFCGEAARLLGGRADDYCPQANLSSALVKYLGTLPGDGTRKKVVMHADAFPSLGFAVHALSPDGFDLHLIGAGQDAADPAVWEDALDGDTVAAVITHVHSNTGVMAPVRDIAALCRARGVAAIVDIAQSAGIVPVDVASWDADAVLGSCVKWLCGGPGAGFMWVSPDTVSTLRPRDVGWFSHEDPFEFDIKDFRYAPGAKRFWGGTPSIAPFACALGALRVLNTIGIPHIRTHNRALSAHVLDAVANRLPHGPDPDKTGGTLCLTFDRDTADRAADRLGARGCRFDRRGDTLRLSFHIYNTEEDALLIGDTLSRAVRQPE</sequence>
<dbReference type="SUPFAM" id="SSF53383">
    <property type="entry name" value="PLP-dependent transferases"/>
    <property type="match status" value="1"/>
</dbReference>
<name>A0A3M0C4E7_9PROT</name>
<gene>
    <name evidence="3" type="ORF">BXY39_2867</name>
</gene>
<dbReference type="Proteomes" id="UP000271227">
    <property type="component" value="Unassembled WGS sequence"/>
</dbReference>
<dbReference type="PANTHER" id="PTHR43586">
    <property type="entry name" value="CYSTEINE DESULFURASE"/>
    <property type="match status" value="1"/>
</dbReference>
<proteinExistence type="predicted"/>
<keyword evidence="3" id="KW-0456">Lyase</keyword>
<dbReference type="PANTHER" id="PTHR43586:SF4">
    <property type="entry name" value="ISOPENICILLIN N EPIMERASE"/>
    <property type="match status" value="1"/>
</dbReference>
<organism evidence="3 4">
    <name type="scientific">Eilatimonas milleporae</name>
    <dbReference type="NCBI Taxonomy" id="911205"/>
    <lineage>
        <taxon>Bacteria</taxon>
        <taxon>Pseudomonadati</taxon>
        <taxon>Pseudomonadota</taxon>
        <taxon>Alphaproteobacteria</taxon>
        <taxon>Kordiimonadales</taxon>
        <taxon>Kordiimonadaceae</taxon>
        <taxon>Eilatimonas</taxon>
    </lineage>
</organism>
<dbReference type="AlphaFoldDB" id="A0A3M0C4E7"/>
<evidence type="ECO:0000313" key="3">
    <source>
        <dbReference type="EMBL" id="RMB04598.1"/>
    </source>
</evidence>
<dbReference type="InParanoid" id="A0A3M0C4E7"/>
<dbReference type="InterPro" id="IPR015424">
    <property type="entry name" value="PyrdxlP-dep_Trfase"/>
</dbReference>
<dbReference type="EMBL" id="REFR01000013">
    <property type="protein sequence ID" value="RMB04598.1"/>
    <property type="molecule type" value="Genomic_DNA"/>
</dbReference>
<dbReference type="GO" id="GO:0016829">
    <property type="term" value="F:lyase activity"/>
    <property type="evidence" value="ECO:0007669"/>
    <property type="project" value="UniProtKB-KW"/>
</dbReference>
<feature type="domain" description="Aminotransferase class V" evidence="2">
    <location>
        <begin position="119"/>
        <end position="359"/>
    </location>
</feature>
<dbReference type="InterPro" id="IPR015422">
    <property type="entry name" value="PyrdxlP-dep_Trfase_small"/>
</dbReference>
<dbReference type="Gene3D" id="3.40.640.10">
    <property type="entry name" value="Type I PLP-dependent aspartate aminotransferase-like (Major domain)"/>
    <property type="match status" value="1"/>
</dbReference>
<keyword evidence="1" id="KW-0663">Pyridoxal phosphate</keyword>
<dbReference type="RefSeq" id="WP_211332258.1">
    <property type="nucleotide sequence ID" value="NZ_REFR01000013.1"/>
</dbReference>
<dbReference type="Pfam" id="PF00266">
    <property type="entry name" value="Aminotran_5"/>
    <property type="match status" value="1"/>
</dbReference>
<evidence type="ECO:0000313" key="4">
    <source>
        <dbReference type="Proteomes" id="UP000271227"/>
    </source>
</evidence>
<evidence type="ECO:0000259" key="2">
    <source>
        <dbReference type="Pfam" id="PF00266"/>
    </source>
</evidence>
<protein>
    <submittedName>
        <fullName evidence="3">Selenocysteine lyase/cysteine desulfurase</fullName>
    </submittedName>
</protein>
<dbReference type="InterPro" id="IPR000192">
    <property type="entry name" value="Aminotrans_V_dom"/>
</dbReference>
<reference evidence="3 4" key="1">
    <citation type="submission" date="2018-10" db="EMBL/GenBank/DDBJ databases">
        <title>Genomic Encyclopedia of Archaeal and Bacterial Type Strains, Phase II (KMG-II): from individual species to whole genera.</title>
        <authorList>
            <person name="Goeker M."/>
        </authorList>
    </citation>
    <scope>NUCLEOTIDE SEQUENCE [LARGE SCALE GENOMIC DNA]</scope>
    <source>
        <strain evidence="3 4">DSM 25217</strain>
    </source>
</reference>
<evidence type="ECO:0000256" key="1">
    <source>
        <dbReference type="ARBA" id="ARBA00022898"/>
    </source>
</evidence>